<feature type="region of interest" description="Disordered" evidence="4">
    <location>
        <begin position="73"/>
        <end position="127"/>
    </location>
</feature>
<feature type="domain" description="CHHC U11-48K-type" evidence="5">
    <location>
        <begin position="44"/>
        <end position="71"/>
    </location>
</feature>
<evidence type="ECO:0000259" key="5">
    <source>
        <dbReference type="PROSITE" id="PS51800"/>
    </source>
</evidence>
<dbReference type="InterPro" id="IPR051591">
    <property type="entry name" value="UPF0224_FAM112_RNA_Proc"/>
</dbReference>
<evidence type="ECO:0000313" key="6">
    <source>
        <dbReference type="EnsemblMetazoa" id="AEPI010893-PA"/>
    </source>
</evidence>
<organism evidence="6 7">
    <name type="scientific">Anopheles epiroticus</name>
    <dbReference type="NCBI Taxonomy" id="199890"/>
    <lineage>
        <taxon>Eukaryota</taxon>
        <taxon>Metazoa</taxon>
        <taxon>Ecdysozoa</taxon>
        <taxon>Arthropoda</taxon>
        <taxon>Hexapoda</taxon>
        <taxon>Insecta</taxon>
        <taxon>Pterygota</taxon>
        <taxon>Neoptera</taxon>
        <taxon>Endopterygota</taxon>
        <taxon>Diptera</taxon>
        <taxon>Nematocera</taxon>
        <taxon>Culicoidea</taxon>
        <taxon>Culicidae</taxon>
        <taxon>Anophelinae</taxon>
        <taxon>Anopheles</taxon>
    </lineage>
</organism>
<dbReference type="InterPro" id="IPR036236">
    <property type="entry name" value="Znf_C2H2_sf"/>
</dbReference>
<reference evidence="7" key="1">
    <citation type="submission" date="2013-03" db="EMBL/GenBank/DDBJ databases">
        <title>The Genome Sequence of Anopheles epiroticus epiroticus2.</title>
        <authorList>
            <consortium name="The Broad Institute Genomics Platform"/>
            <person name="Neafsey D.E."/>
            <person name="Howell P."/>
            <person name="Walker B."/>
            <person name="Young S.K."/>
            <person name="Zeng Q."/>
            <person name="Gargeya S."/>
            <person name="Fitzgerald M."/>
            <person name="Haas B."/>
            <person name="Abouelleil A."/>
            <person name="Allen A.W."/>
            <person name="Alvarado L."/>
            <person name="Arachchi H.M."/>
            <person name="Berlin A.M."/>
            <person name="Chapman S.B."/>
            <person name="Gainer-Dewar J."/>
            <person name="Goldberg J."/>
            <person name="Griggs A."/>
            <person name="Gujja S."/>
            <person name="Hansen M."/>
            <person name="Howarth C."/>
            <person name="Imamovic A."/>
            <person name="Ireland A."/>
            <person name="Larimer J."/>
            <person name="McCowan C."/>
            <person name="Murphy C."/>
            <person name="Pearson M."/>
            <person name="Poon T.W."/>
            <person name="Priest M."/>
            <person name="Roberts A."/>
            <person name="Saif S."/>
            <person name="Shea T."/>
            <person name="Sisk P."/>
            <person name="Sykes S."/>
            <person name="Wortman J."/>
            <person name="Nusbaum C."/>
            <person name="Birren B."/>
        </authorList>
    </citation>
    <scope>NUCLEOTIDE SEQUENCE [LARGE SCALE GENOMIC DNA]</scope>
    <source>
        <strain evidence="7">Epiroticus2</strain>
    </source>
</reference>
<dbReference type="PANTHER" id="PTHR21402:SF5">
    <property type="entry name" value="GAMETOCYTE SPECIFIC FACTOR 1"/>
    <property type="match status" value="1"/>
</dbReference>
<dbReference type="Pfam" id="PF05253">
    <property type="entry name" value="zf-U11-48K"/>
    <property type="match status" value="2"/>
</dbReference>
<keyword evidence="1" id="KW-0479">Metal-binding</keyword>
<keyword evidence="3" id="KW-0862">Zinc</keyword>
<dbReference type="EnsemblMetazoa" id="AEPI010893-RA">
    <property type="protein sequence ID" value="AEPI010893-PA"/>
    <property type="gene ID" value="AEPI010893"/>
</dbReference>
<dbReference type="Proteomes" id="UP000075885">
    <property type="component" value="Unassembled WGS sequence"/>
</dbReference>
<reference evidence="6" key="2">
    <citation type="submission" date="2020-05" db="UniProtKB">
        <authorList>
            <consortium name="EnsemblMetazoa"/>
        </authorList>
    </citation>
    <scope>IDENTIFICATION</scope>
    <source>
        <strain evidence="6">Epiroticus2</strain>
    </source>
</reference>
<dbReference type="InterPro" id="IPR022776">
    <property type="entry name" value="TRM13/UPF0224_CHHC_Znf_dom"/>
</dbReference>
<evidence type="ECO:0000256" key="1">
    <source>
        <dbReference type="ARBA" id="ARBA00022723"/>
    </source>
</evidence>
<dbReference type="SUPFAM" id="SSF57667">
    <property type="entry name" value="beta-beta-alpha zinc fingers"/>
    <property type="match status" value="1"/>
</dbReference>
<dbReference type="GO" id="GO:0008270">
    <property type="term" value="F:zinc ion binding"/>
    <property type="evidence" value="ECO:0007669"/>
    <property type="project" value="UniProtKB-KW"/>
</dbReference>
<evidence type="ECO:0000313" key="7">
    <source>
        <dbReference type="Proteomes" id="UP000075885"/>
    </source>
</evidence>
<accession>A0A182PVA6</accession>
<evidence type="ECO:0000256" key="2">
    <source>
        <dbReference type="ARBA" id="ARBA00022771"/>
    </source>
</evidence>
<dbReference type="VEuPathDB" id="VectorBase:AEPI010893"/>
<feature type="compositionally biased region" description="Polar residues" evidence="4">
    <location>
        <begin position="75"/>
        <end position="90"/>
    </location>
</feature>
<dbReference type="STRING" id="199890.A0A182PVA6"/>
<keyword evidence="2" id="KW-0863">Zinc-finger</keyword>
<protein>
    <recommendedName>
        <fullName evidence="5">CHHC U11-48K-type domain-containing protein</fullName>
    </recommendedName>
</protein>
<feature type="compositionally biased region" description="Acidic residues" evidence="4">
    <location>
        <begin position="109"/>
        <end position="120"/>
    </location>
</feature>
<proteinExistence type="predicted"/>
<dbReference type="PANTHER" id="PTHR21402">
    <property type="entry name" value="GAMETOCYTE SPECIFIC FACTOR 1-RELATED"/>
    <property type="match status" value="1"/>
</dbReference>
<evidence type="ECO:0000256" key="3">
    <source>
        <dbReference type="ARBA" id="ARBA00022833"/>
    </source>
</evidence>
<feature type="domain" description="CHHC U11-48K-type" evidence="5">
    <location>
        <begin position="12"/>
        <end position="39"/>
    </location>
</feature>
<name>A0A182PVA6_9DIPT</name>
<dbReference type="AlphaFoldDB" id="A0A182PVA6"/>
<evidence type="ECO:0000256" key="4">
    <source>
        <dbReference type="SAM" id="MobiDB-lite"/>
    </source>
</evidence>
<sequence>MNTMDIPNYGMVAICPYDKNHVILVERFSNHLLRCRRQHPNAKKVICPINSAHHVPEPELSLHTKNCAAVESFKHPSSTNQISPAQTSMSVGAVDSSVEAESRPREDVPSNEENWDDMDEPPYNPETYCLNNPIIRKARNLTKAQKHRFYEAERARHNSFKK</sequence>
<keyword evidence="7" id="KW-1185">Reference proteome</keyword>
<dbReference type="PROSITE" id="PS51800">
    <property type="entry name" value="ZF_CHHC_U11_48K"/>
    <property type="match status" value="2"/>
</dbReference>